<dbReference type="STRING" id="1236970.JCM9140_993"/>
<sequence length="65" mass="6881">MTKKISLFMIITTLLFVLPTQVLGAGGGNGEAASSEPSGMLVLALTLMSILTIITMIFFSFRDNG</sequence>
<keyword evidence="1" id="KW-0812">Transmembrane</keyword>
<dbReference type="EMBL" id="BAUT01000006">
    <property type="protein sequence ID" value="GAE25024.1"/>
    <property type="molecule type" value="Genomic_DNA"/>
</dbReference>
<evidence type="ECO:0000313" key="2">
    <source>
        <dbReference type="EMBL" id="GAE25024.1"/>
    </source>
</evidence>
<proteinExistence type="predicted"/>
<evidence type="ECO:0000256" key="1">
    <source>
        <dbReference type="SAM" id="Phobius"/>
    </source>
</evidence>
<comment type="caution">
    <text evidence="2">The sequence shown here is derived from an EMBL/GenBank/DDBJ whole genome shotgun (WGS) entry which is preliminary data.</text>
</comment>
<dbReference type="RefSeq" id="WP_034742870.1">
    <property type="nucleotide sequence ID" value="NZ_BAUT01000006.1"/>
</dbReference>
<name>W4Q0Y3_9BACI</name>
<accession>W4Q0Y3</accession>
<reference evidence="2" key="1">
    <citation type="journal article" date="2014" name="Genome Announc.">
        <title>Draft Genome Sequences of Three Alkaliphilic Bacillus Strains, Bacillus wakoensis JCM 9140T, Bacillus akibai JCM 9157T, and Bacillus hemicellulosilyticus JCM 9152T.</title>
        <authorList>
            <person name="Yuki M."/>
            <person name="Oshima K."/>
            <person name="Suda W."/>
            <person name="Oshida Y."/>
            <person name="Kitamura K."/>
            <person name="Iida T."/>
            <person name="Hattori M."/>
            <person name="Ohkuma M."/>
        </authorList>
    </citation>
    <scope>NUCLEOTIDE SEQUENCE [LARGE SCALE GENOMIC DNA]</scope>
    <source>
        <strain evidence="2">JCM 9140</strain>
    </source>
</reference>
<keyword evidence="3" id="KW-1185">Reference proteome</keyword>
<organism evidence="2 3">
    <name type="scientific">Halalkalibacter wakoensis JCM 9140</name>
    <dbReference type="NCBI Taxonomy" id="1236970"/>
    <lineage>
        <taxon>Bacteria</taxon>
        <taxon>Bacillati</taxon>
        <taxon>Bacillota</taxon>
        <taxon>Bacilli</taxon>
        <taxon>Bacillales</taxon>
        <taxon>Bacillaceae</taxon>
        <taxon>Halalkalibacter</taxon>
    </lineage>
</organism>
<dbReference type="Proteomes" id="UP000018890">
    <property type="component" value="Unassembled WGS sequence"/>
</dbReference>
<protein>
    <submittedName>
        <fullName evidence="2">Uncharacterized protein</fullName>
    </submittedName>
</protein>
<keyword evidence="1" id="KW-0472">Membrane</keyword>
<dbReference type="AlphaFoldDB" id="W4Q0Y3"/>
<feature type="transmembrane region" description="Helical" evidence="1">
    <location>
        <begin position="40"/>
        <end position="61"/>
    </location>
</feature>
<keyword evidence="1" id="KW-1133">Transmembrane helix</keyword>
<gene>
    <name evidence="2" type="ORF">JCM9140_993</name>
</gene>
<evidence type="ECO:0000313" key="3">
    <source>
        <dbReference type="Proteomes" id="UP000018890"/>
    </source>
</evidence>